<proteinExistence type="predicted"/>
<reference evidence="3" key="1">
    <citation type="submission" date="2006-10" db="EMBL/GenBank/DDBJ databases">
        <authorList>
            <person name="Amadeo P."/>
            <person name="Zhao Q."/>
            <person name="Wortman J."/>
            <person name="Fraser-Liggett C."/>
            <person name="Carlton J."/>
        </authorList>
    </citation>
    <scope>NUCLEOTIDE SEQUENCE</scope>
    <source>
        <strain evidence="3">G3</strain>
    </source>
</reference>
<protein>
    <recommendedName>
        <fullName evidence="2">Ubiquitin-like domain-containing protein</fullName>
    </recommendedName>
</protein>
<dbReference type="SUPFAM" id="SSF54236">
    <property type="entry name" value="Ubiquitin-like"/>
    <property type="match status" value="1"/>
</dbReference>
<dbReference type="EMBL" id="DS113554">
    <property type="protein sequence ID" value="EAY01881.1"/>
    <property type="molecule type" value="Genomic_DNA"/>
</dbReference>
<dbReference type="Proteomes" id="UP000001542">
    <property type="component" value="Unassembled WGS sequence"/>
</dbReference>
<dbReference type="InterPro" id="IPR000626">
    <property type="entry name" value="Ubiquitin-like_dom"/>
</dbReference>
<gene>
    <name evidence="3" type="ORF">TVAG_090160</name>
</gene>
<feature type="region of interest" description="Disordered" evidence="1">
    <location>
        <begin position="206"/>
        <end position="225"/>
    </location>
</feature>
<dbReference type="RefSeq" id="XP_001314425.1">
    <property type="nucleotide sequence ID" value="XM_001314406.1"/>
</dbReference>
<dbReference type="KEGG" id="tva:4759710"/>
<evidence type="ECO:0000313" key="3">
    <source>
        <dbReference type="EMBL" id="EAY01881.1"/>
    </source>
</evidence>
<evidence type="ECO:0000259" key="2">
    <source>
        <dbReference type="PROSITE" id="PS50053"/>
    </source>
</evidence>
<dbReference type="GO" id="GO:0031593">
    <property type="term" value="F:polyubiquitin modification-dependent protein binding"/>
    <property type="evidence" value="ECO:0000318"/>
    <property type="project" value="GO_Central"/>
</dbReference>
<dbReference type="Pfam" id="PF00240">
    <property type="entry name" value="ubiquitin"/>
    <property type="match status" value="1"/>
</dbReference>
<feature type="domain" description="Ubiquitin-like" evidence="2">
    <location>
        <begin position="2"/>
        <end position="72"/>
    </location>
</feature>
<dbReference type="Gene3D" id="3.10.20.90">
    <property type="entry name" value="Phosphatidylinositol 3-kinase Catalytic Subunit, Chain A, domain 1"/>
    <property type="match status" value="1"/>
</dbReference>
<dbReference type="SMR" id="A2EZP3"/>
<dbReference type="InterPro" id="IPR015496">
    <property type="entry name" value="Ubiquilin"/>
</dbReference>
<sequence length="244" mass="28267">MQAYIVKFYTNLEFYVPFEEPMTAGKVKEEMFLQLEIPTKQMTLVFNGQILPDHANLQEMGAKNGSVVYLYVPNYDNIFLQSPKRMLNEVISIFMNINIIHDETFYDAINTVKKYIESPILKSLVKIIPEIATLLEDITEYIQQVECPCDESMIEAISKANDNTFFNSQFFDTENFSFPKVETSETSLYETKCQCVIEPLQKMECSESSFSDDEEPTNLDYTPNINSNPLPFYDPDYGRIPYDL</sequence>
<dbReference type="OrthoDB" id="6283019at2759"/>
<dbReference type="VEuPathDB" id="TrichDB:TVAGG3_0186520"/>
<dbReference type="InParanoid" id="A2EZP3"/>
<dbReference type="PANTHER" id="PTHR10677">
    <property type="entry name" value="UBIQUILIN"/>
    <property type="match status" value="1"/>
</dbReference>
<organism evidence="3 4">
    <name type="scientific">Trichomonas vaginalis (strain ATCC PRA-98 / G3)</name>
    <dbReference type="NCBI Taxonomy" id="412133"/>
    <lineage>
        <taxon>Eukaryota</taxon>
        <taxon>Metamonada</taxon>
        <taxon>Parabasalia</taxon>
        <taxon>Trichomonadida</taxon>
        <taxon>Trichomonadidae</taxon>
        <taxon>Trichomonas</taxon>
    </lineage>
</organism>
<dbReference type="CDD" id="cd17039">
    <property type="entry name" value="Ubl_ubiquitin_like"/>
    <property type="match status" value="1"/>
</dbReference>
<dbReference type="PROSITE" id="PS50053">
    <property type="entry name" value="UBIQUITIN_2"/>
    <property type="match status" value="1"/>
</dbReference>
<dbReference type="InterPro" id="IPR029071">
    <property type="entry name" value="Ubiquitin-like_domsf"/>
</dbReference>
<keyword evidence="4" id="KW-1185">Reference proteome</keyword>
<accession>A2EZP3</accession>
<reference evidence="3" key="2">
    <citation type="journal article" date="2007" name="Science">
        <title>Draft genome sequence of the sexually transmitted pathogen Trichomonas vaginalis.</title>
        <authorList>
            <person name="Carlton J.M."/>
            <person name="Hirt R.P."/>
            <person name="Silva J.C."/>
            <person name="Delcher A.L."/>
            <person name="Schatz M."/>
            <person name="Zhao Q."/>
            <person name="Wortman J.R."/>
            <person name="Bidwell S.L."/>
            <person name="Alsmark U.C.M."/>
            <person name="Besteiro S."/>
            <person name="Sicheritz-Ponten T."/>
            <person name="Noel C.J."/>
            <person name="Dacks J.B."/>
            <person name="Foster P.G."/>
            <person name="Simillion C."/>
            <person name="Van de Peer Y."/>
            <person name="Miranda-Saavedra D."/>
            <person name="Barton G.J."/>
            <person name="Westrop G.D."/>
            <person name="Mueller S."/>
            <person name="Dessi D."/>
            <person name="Fiori P.L."/>
            <person name="Ren Q."/>
            <person name="Paulsen I."/>
            <person name="Zhang H."/>
            <person name="Bastida-Corcuera F.D."/>
            <person name="Simoes-Barbosa A."/>
            <person name="Brown M.T."/>
            <person name="Hayes R.D."/>
            <person name="Mukherjee M."/>
            <person name="Okumura C.Y."/>
            <person name="Schneider R."/>
            <person name="Smith A.J."/>
            <person name="Vanacova S."/>
            <person name="Villalvazo M."/>
            <person name="Haas B.J."/>
            <person name="Pertea M."/>
            <person name="Feldblyum T.V."/>
            <person name="Utterback T.R."/>
            <person name="Shu C.L."/>
            <person name="Osoegawa K."/>
            <person name="de Jong P.J."/>
            <person name="Hrdy I."/>
            <person name="Horvathova L."/>
            <person name="Zubacova Z."/>
            <person name="Dolezal P."/>
            <person name="Malik S.B."/>
            <person name="Logsdon J.M. Jr."/>
            <person name="Henze K."/>
            <person name="Gupta A."/>
            <person name="Wang C.C."/>
            <person name="Dunne R.L."/>
            <person name="Upcroft J.A."/>
            <person name="Upcroft P."/>
            <person name="White O."/>
            <person name="Salzberg S.L."/>
            <person name="Tang P."/>
            <person name="Chiu C.-H."/>
            <person name="Lee Y.-S."/>
            <person name="Embley T.M."/>
            <person name="Coombs G.H."/>
            <person name="Mottram J.C."/>
            <person name="Tachezy J."/>
            <person name="Fraser-Liggett C.M."/>
            <person name="Johnson P.J."/>
        </authorList>
    </citation>
    <scope>NUCLEOTIDE SEQUENCE [LARGE SCALE GENOMIC DNA]</scope>
    <source>
        <strain evidence="3">G3</strain>
    </source>
</reference>
<dbReference type="GO" id="GO:0005829">
    <property type="term" value="C:cytosol"/>
    <property type="evidence" value="ECO:0000318"/>
    <property type="project" value="GO_Central"/>
</dbReference>
<evidence type="ECO:0000313" key="4">
    <source>
        <dbReference type="Proteomes" id="UP000001542"/>
    </source>
</evidence>
<dbReference type="GO" id="GO:0006511">
    <property type="term" value="P:ubiquitin-dependent protein catabolic process"/>
    <property type="evidence" value="ECO:0000318"/>
    <property type="project" value="GO_Central"/>
</dbReference>
<dbReference type="AlphaFoldDB" id="A2EZP3"/>
<dbReference type="VEuPathDB" id="TrichDB:TVAG_090160"/>
<evidence type="ECO:0000256" key="1">
    <source>
        <dbReference type="SAM" id="MobiDB-lite"/>
    </source>
</evidence>
<dbReference type="PANTHER" id="PTHR10677:SF3">
    <property type="entry name" value="FI07626P-RELATED"/>
    <property type="match status" value="1"/>
</dbReference>
<name>A2EZP3_TRIV3</name>